<dbReference type="CDD" id="cd10361">
    <property type="entry name" value="SH2_Fps_family"/>
    <property type="match status" value="1"/>
</dbReference>
<dbReference type="GO" id="GO:0005524">
    <property type="term" value="F:ATP binding"/>
    <property type="evidence" value="ECO:0007669"/>
    <property type="project" value="UniProtKB-UniRule"/>
</dbReference>
<dbReference type="Gene3D" id="3.50.50.60">
    <property type="entry name" value="FAD/NAD(P)-binding domain"/>
    <property type="match status" value="1"/>
</dbReference>
<dbReference type="SUPFAM" id="SSF51971">
    <property type="entry name" value="Nucleotide-binding domain"/>
    <property type="match status" value="1"/>
</dbReference>
<evidence type="ECO:0000256" key="1">
    <source>
        <dbReference type="ARBA" id="ARBA00004202"/>
    </source>
</evidence>
<evidence type="ECO:0000313" key="20">
    <source>
        <dbReference type="EMBL" id="CAD5226847.1"/>
    </source>
</evidence>
<keyword evidence="6 15" id="KW-0547">Nucleotide-binding</keyword>
<feature type="compositionally biased region" description="Polar residues" evidence="17">
    <location>
        <begin position="35"/>
        <end position="51"/>
    </location>
</feature>
<evidence type="ECO:0000256" key="5">
    <source>
        <dbReference type="ARBA" id="ARBA00022679"/>
    </source>
</evidence>
<sequence length="892" mass="100655">MSKESRSDMGKKKSSQNKNTSNSKELPTRTVGTPERSQMSKQGTRSAAASSKKNKTEDEVTKDEVHYNDDMLNKMSKALTHHNWYHGLMPRDEIEDLLKVDGDFLVRKTEVAKQPRYAISVIKGLRIRHILLNFKDEMWSLRDLKKPTLTELIEAHRNDKVPVMADGTILVNGVDRPPFYILHEHIELKKKLGGGNFGEVYSAQWKKSEGEVIDVAVKRLKGMMKKKQRADFVKEAKLMRRFDHPNIVKVYGVAPQEEPVMIVLEMASGGCLHTHLRSSVTLTNDQLLGYCIDACRGMCYLSGRNVIHRDIAARNCLMGAKGEVKISDFGLSVADRSEIKLDKLKSMPVKWLAPETLKNGVFSKKSDVWSFGVLVWEVFTRCEQDPYHGLSNHKAKEKILAGGDLKLPDTAPPLGSAVMNLCFTLKPDDRPEFDGLFRLLAPNEKPPNNTDAIYLNKGPKIAVIGSGPAGLYTCSALLKRIPECTLHVVDKSTVPYGLVLSGVAPDHADVKKCANHFEKMFDSHEGRLSLYCNVNVGQDVSYTDLVKNYDAVILAYGASRSRELGIENSKPENNVFSGFNFVSWYNGQRPDLKPQLNRKDAVIIGNGNVSIDCARILLSDVERFRHTDIAEYAFEMLENSRIRNVNIIGRRGPLDVSFTIKELRELLTLPNVSSRCELTLDMENEIKEKLSDPEISRRKRRLWELMLKYKDAGGVFEKTGKIVFYQKPSKILINAEGQIESLELENSLTKKKILVPCSLLIYAIGFESNHLEGVPVDENKALLLRDFCRVKDHRALVYATGWCAKAGGGVIADTQRNAVLVAEELSADLKTHKLKEDTELVDETLQKKNVRYISWKDWKIIDKAEREIGEKKGKARHKIHDVIGFLDQYKHV</sequence>
<dbReference type="SMART" id="SM00252">
    <property type="entry name" value="SH2"/>
    <property type="match status" value="1"/>
</dbReference>
<comment type="subcellular location">
    <subcellularLocation>
        <location evidence="1">Cell membrane</location>
        <topology evidence="1">Peripheral membrane protein</topology>
    </subcellularLocation>
    <subcellularLocation>
        <location evidence="2">Cytoplasm</location>
    </subcellularLocation>
</comment>
<dbReference type="Proteomes" id="UP000659654">
    <property type="component" value="Unassembled WGS sequence"/>
</dbReference>
<dbReference type="PRINTS" id="PR00419">
    <property type="entry name" value="ADXRDTASE"/>
</dbReference>
<evidence type="ECO:0000256" key="9">
    <source>
        <dbReference type="ARBA" id="ARBA00022999"/>
    </source>
</evidence>
<dbReference type="GO" id="GO:0005737">
    <property type="term" value="C:cytoplasm"/>
    <property type="evidence" value="ECO:0007669"/>
    <property type="project" value="UniProtKB-SubCell"/>
</dbReference>
<evidence type="ECO:0000256" key="8">
    <source>
        <dbReference type="ARBA" id="ARBA00022840"/>
    </source>
</evidence>
<evidence type="ECO:0000313" key="21">
    <source>
        <dbReference type="Proteomes" id="UP000659654"/>
    </source>
</evidence>
<feature type="region of interest" description="Disordered" evidence="17">
    <location>
        <begin position="1"/>
        <end position="62"/>
    </location>
</feature>
<evidence type="ECO:0000256" key="17">
    <source>
        <dbReference type="SAM" id="MobiDB-lite"/>
    </source>
</evidence>
<dbReference type="InterPro" id="IPR017441">
    <property type="entry name" value="Protein_kinase_ATP_BS"/>
</dbReference>
<dbReference type="InterPro" id="IPR008266">
    <property type="entry name" value="Tyr_kinase_AS"/>
</dbReference>
<keyword evidence="21" id="KW-1185">Reference proteome</keyword>
<evidence type="ECO:0000259" key="18">
    <source>
        <dbReference type="PROSITE" id="PS50001"/>
    </source>
</evidence>
<dbReference type="PANTHER" id="PTHR24418">
    <property type="entry name" value="TYROSINE-PROTEIN KINASE"/>
    <property type="match status" value="1"/>
</dbReference>
<dbReference type="InterPro" id="IPR036188">
    <property type="entry name" value="FAD/NAD-bd_sf"/>
</dbReference>
<dbReference type="SMART" id="SM00219">
    <property type="entry name" value="TyrKc"/>
    <property type="match status" value="1"/>
</dbReference>
<keyword evidence="11 16" id="KW-0829">Tyrosine-protein kinase</keyword>
<dbReference type="FunFam" id="3.30.200.20:FF:000194">
    <property type="entry name" value="protein-tyrosine kinase 2-beta isoform X1"/>
    <property type="match status" value="1"/>
</dbReference>
<keyword evidence="7 16" id="KW-0418">Kinase</keyword>
<evidence type="ECO:0000256" key="16">
    <source>
        <dbReference type="RuleBase" id="RU362096"/>
    </source>
</evidence>
<evidence type="ECO:0000256" key="11">
    <source>
        <dbReference type="ARBA" id="ARBA00023137"/>
    </source>
</evidence>
<dbReference type="InterPro" id="IPR020635">
    <property type="entry name" value="Tyr_kinase_cat_dom"/>
</dbReference>
<dbReference type="Gene3D" id="3.30.505.10">
    <property type="entry name" value="SH2 domain"/>
    <property type="match status" value="1"/>
</dbReference>
<feature type="binding site" evidence="15">
    <location>
        <position position="218"/>
    </location>
    <ligand>
        <name>ATP</name>
        <dbReference type="ChEBI" id="CHEBI:30616"/>
    </ligand>
</feature>
<dbReference type="InterPro" id="IPR023753">
    <property type="entry name" value="FAD/NAD-binding_dom"/>
</dbReference>
<dbReference type="Gene3D" id="1.10.510.10">
    <property type="entry name" value="Transferase(Phosphotransferase) domain 1"/>
    <property type="match status" value="1"/>
</dbReference>
<dbReference type="SUPFAM" id="SSF55550">
    <property type="entry name" value="SH2 domain"/>
    <property type="match status" value="1"/>
</dbReference>
<gene>
    <name evidence="20" type="ORF">BXYJ_LOCUS9392</name>
</gene>
<dbReference type="PRINTS" id="PR00109">
    <property type="entry name" value="TYRKINASE"/>
</dbReference>
<dbReference type="PROSITE" id="PS50001">
    <property type="entry name" value="SH2"/>
    <property type="match status" value="1"/>
</dbReference>
<dbReference type="InterPro" id="IPR050198">
    <property type="entry name" value="Non-receptor_tyrosine_kinases"/>
</dbReference>
<protein>
    <recommendedName>
        <fullName evidence="16">Tyrosine-protein kinase</fullName>
        <ecNumber evidence="16">2.7.10.2</ecNumber>
    </recommendedName>
</protein>
<dbReference type="Pfam" id="PF07992">
    <property type="entry name" value="Pyr_redox_2"/>
    <property type="match status" value="1"/>
</dbReference>
<dbReference type="OrthoDB" id="333024at2759"/>
<dbReference type="EMBL" id="CAJFCV020000004">
    <property type="protein sequence ID" value="CAG9116372.1"/>
    <property type="molecule type" value="Genomic_DNA"/>
</dbReference>
<evidence type="ECO:0000256" key="6">
    <source>
        <dbReference type="ARBA" id="ARBA00022741"/>
    </source>
</evidence>
<dbReference type="FunFam" id="1.10.510.10:FF:001408">
    <property type="entry name" value="Tyrosine-protein kinase"/>
    <property type="match status" value="1"/>
</dbReference>
<name>A0A7I8WTX0_BURXY</name>
<evidence type="ECO:0000256" key="12">
    <source>
        <dbReference type="ARBA" id="ARBA00051245"/>
    </source>
</evidence>
<dbReference type="CDD" id="cd00192">
    <property type="entry name" value="PTKc"/>
    <property type="match status" value="1"/>
</dbReference>
<organism evidence="20 21">
    <name type="scientific">Bursaphelenchus xylophilus</name>
    <name type="common">Pinewood nematode worm</name>
    <name type="synonym">Aphelenchoides xylophilus</name>
    <dbReference type="NCBI Taxonomy" id="6326"/>
    <lineage>
        <taxon>Eukaryota</taxon>
        <taxon>Metazoa</taxon>
        <taxon>Ecdysozoa</taxon>
        <taxon>Nematoda</taxon>
        <taxon>Chromadorea</taxon>
        <taxon>Rhabditida</taxon>
        <taxon>Tylenchina</taxon>
        <taxon>Tylenchomorpha</taxon>
        <taxon>Aphelenchoidea</taxon>
        <taxon>Aphelenchoididae</taxon>
        <taxon>Bursaphelenchus</taxon>
    </lineage>
</organism>
<dbReference type="InterPro" id="IPR000980">
    <property type="entry name" value="SH2"/>
</dbReference>
<evidence type="ECO:0000256" key="10">
    <source>
        <dbReference type="ARBA" id="ARBA00023136"/>
    </source>
</evidence>
<comment type="caution">
    <text evidence="20">The sequence shown here is derived from an EMBL/GenBank/DDBJ whole genome shotgun (WGS) entry which is preliminary data.</text>
</comment>
<dbReference type="Gene3D" id="3.40.50.720">
    <property type="entry name" value="NAD(P)-binding Rossmann-like Domain"/>
    <property type="match status" value="1"/>
</dbReference>
<dbReference type="Pfam" id="PF07714">
    <property type="entry name" value="PK_Tyr_Ser-Thr"/>
    <property type="match status" value="1"/>
</dbReference>
<dbReference type="SMR" id="A0A7I8WTX0"/>
<feature type="domain" description="Protein kinase" evidence="19">
    <location>
        <begin position="186"/>
        <end position="455"/>
    </location>
</feature>
<dbReference type="EMBL" id="CAJFDI010000004">
    <property type="protein sequence ID" value="CAD5226847.1"/>
    <property type="molecule type" value="Genomic_DNA"/>
</dbReference>
<proteinExistence type="inferred from homology"/>
<dbReference type="Pfam" id="PF00017">
    <property type="entry name" value="SH2"/>
    <property type="match status" value="1"/>
</dbReference>
<evidence type="ECO:0000256" key="13">
    <source>
        <dbReference type="ARBA" id="ARBA00061333"/>
    </source>
</evidence>
<dbReference type="PROSITE" id="PS50011">
    <property type="entry name" value="PROTEIN_KINASE_DOM"/>
    <property type="match status" value="1"/>
</dbReference>
<dbReference type="GO" id="GO:0005886">
    <property type="term" value="C:plasma membrane"/>
    <property type="evidence" value="ECO:0007669"/>
    <property type="project" value="UniProtKB-SubCell"/>
</dbReference>
<keyword evidence="9 14" id="KW-0727">SH2 domain</keyword>
<evidence type="ECO:0000256" key="14">
    <source>
        <dbReference type="PROSITE-ProRule" id="PRU00191"/>
    </source>
</evidence>
<dbReference type="PROSITE" id="PS00107">
    <property type="entry name" value="PROTEIN_KINASE_ATP"/>
    <property type="match status" value="1"/>
</dbReference>
<keyword evidence="10" id="KW-0472">Membrane</keyword>
<comment type="similarity">
    <text evidence="13">Belongs to the protein kinase superfamily. Tyr protein kinase family. Fes/fps subfamily.</text>
</comment>
<dbReference type="InterPro" id="IPR001245">
    <property type="entry name" value="Ser-Thr/Tyr_kinase_cat_dom"/>
</dbReference>
<comment type="catalytic activity">
    <reaction evidence="12 16">
        <text>L-tyrosyl-[protein] + ATP = O-phospho-L-tyrosyl-[protein] + ADP + H(+)</text>
        <dbReference type="Rhea" id="RHEA:10596"/>
        <dbReference type="Rhea" id="RHEA-COMP:10136"/>
        <dbReference type="Rhea" id="RHEA-COMP:20101"/>
        <dbReference type="ChEBI" id="CHEBI:15378"/>
        <dbReference type="ChEBI" id="CHEBI:30616"/>
        <dbReference type="ChEBI" id="CHEBI:46858"/>
        <dbReference type="ChEBI" id="CHEBI:61978"/>
        <dbReference type="ChEBI" id="CHEBI:456216"/>
        <dbReference type="EC" id="2.7.10.2"/>
    </reaction>
</comment>
<dbReference type="InterPro" id="IPR035849">
    <property type="entry name" value="Fes/Fps/Fer_SH2"/>
</dbReference>
<keyword evidence="8 15" id="KW-0067">ATP-binding</keyword>
<evidence type="ECO:0000256" key="3">
    <source>
        <dbReference type="ARBA" id="ARBA00022475"/>
    </source>
</evidence>
<evidence type="ECO:0000256" key="15">
    <source>
        <dbReference type="PROSITE-ProRule" id="PRU10141"/>
    </source>
</evidence>
<dbReference type="InterPro" id="IPR036860">
    <property type="entry name" value="SH2_dom_sf"/>
</dbReference>
<keyword evidence="4" id="KW-0963">Cytoplasm</keyword>
<dbReference type="InterPro" id="IPR011009">
    <property type="entry name" value="Kinase-like_dom_sf"/>
</dbReference>
<keyword evidence="5 16" id="KW-0808">Transferase</keyword>
<dbReference type="SUPFAM" id="SSF56112">
    <property type="entry name" value="Protein kinase-like (PK-like)"/>
    <property type="match status" value="1"/>
</dbReference>
<reference evidence="20" key="1">
    <citation type="submission" date="2020-09" db="EMBL/GenBank/DDBJ databases">
        <authorList>
            <person name="Kikuchi T."/>
        </authorList>
    </citation>
    <scope>NUCLEOTIDE SEQUENCE</scope>
    <source>
        <strain evidence="20">Ka4C1</strain>
    </source>
</reference>
<evidence type="ECO:0000256" key="2">
    <source>
        <dbReference type="ARBA" id="ARBA00004496"/>
    </source>
</evidence>
<dbReference type="GO" id="GO:0016491">
    <property type="term" value="F:oxidoreductase activity"/>
    <property type="evidence" value="ECO:0007669"/>
    <property type="project" value="InterPro"/>
</dbReference>
<dbReference type="AlphaFoldDB" id="A0A7I8WTX0"/>
<feature type="compositionally biased region" description="Basic and acidic residues" evidence="17">
    <location>
        <begin position="1"/>
        <end position="11"/>
    </location>
</feature>
<feature type="domain" description="SH2" evidence="18">
    <location>
        <begin position="84"/>
        <end position="174"/>
    </location>
</feature>
<evidence type="ECO:0000256" key="7">
    <source>
        <dbReference type="ARBA" id="ARBA00022777"/>
    </source>
</evidence>
<keyword evidence="3" id="KW-1003">Cell membrane</keyword>
<accession>A0A7I8WTX0</accession>
<evidence type="ECO:0000256" key="4">
    <source>
        <dbReference type="ARBA" id="ARBA00022490"/>
    </source>
</evidence>
<dbReference type="PROSITE" id="PS00109">
    <property type="entry name" value="PROTEIN_KINASE_TYR"/>
    <property type="match status" value="1"/>
</dbReference>
<dbReference type="EC" id="2.7.10.2" evidence="16"/>
<dbReference type="Proteomes" id="UP000582659">
    <property type="component" value="Unassembled WGS sequence"/>
</dbReference>
<dbReference type="InterPro" id="IPR000719">
    <property type="entry name" value="Prot_kinase_dom"/>
</dbReference>
<dbReference type="GO" id="GO:0004715">
    <property type="term" value="F:non-membrane spanning protein tyrosine kinase activity"/>
    <property type="evidence" value="ECO:0007669"/>
    <property type="project" value="UniProtKB-EC"/>
</dbReference>
<evidence type="ECO:0000259" key="19">
    <source>
        <dbReference type="PROSITE" id="PS50011"/>
    </source>
</evidence>